<organism evidence="1 2">
    <name type="scientific">Pelodictyon luteolum</name>
    <dbReference type="NCBI Taxonomy" id="1100"/>
    <lineage>
        <taxon>Bacteria</taxon>
        <taxon>Pseudomonadati</taxon>
        <taxon>Chlorobiota</taxon>
        <taxon>Chlorobiia</taxon>
        <taxon>Chlorobiales</taxon>
        <taxon>Chlorobiaceae</taxon>
        <taxon>Chlorobium/Pelodictyon group</taxon>
        <taxon>Pelodictyon</taxon>
    </lineage>
</organism>
<reference evidence="1 2" key="1">
    <citation type="submission" date="2016-03" db="EMBL/GenBank/DDBJ databases">
        <title>Speciation and ecological success in dimly lit waters: horizontal gene transfer in a green sulfur bacteria bloom unveiled by metagenomic assembly.</title>
        <authorList>
            <person name="Llorens-Mares T."/>
            <person name="Liu Z."/>
            <person name="Allen L.Z."/>
            <person name="Rusch D.B."/>
            <person name="Craig M.T."/>
            <person name="Dupont C.L."/>
            <person name="Bryant D.A."/>
            <person name="Casamayor E.O."/>
        </authorList>
    </citation>
    <scope>NUCLEOTIDE SEQUENCE [LARGE SCALE GENOMIC DNA]</scope>
    <source>
        <strain evidence="1">CIII</strain>
    </source>
</reference>
<accession>A0A165MCF1</accession>
<dbReference type="EMBL" id="LVWG01000013">
    <property type="protein sequence ID" value="KZK75078.1"/>
    <property type="molecule type" value="Genomic_DNA"/>
</dbReference>
<proteinExistence type="predicted"/>
<sequence length="109" mass="10581">MPESASSASKPAQQGVQGLAMLAPFVGTPLCLHALGGAFFMGAGIAATLVPIAPAAVPILGALASKSDLGAITEKLFGRGSTPKNQPSVVAGPVTINDGISQAAAEGTV</sequence>
<protein>
    <submittedName>
        <fullName evidence="1">Uncharacterized protein</fullName>
    </submittedName>
</protein>
<name>A0A165MCF1_PELLU</name>
<dbReference type="AlphaFoldDB" id="A0A165MCF1"/>
<dbReference type="Proteomes" id="UP000076481">
    <property type="component" value="Unassembled WGS sequence"/>
</dbReference>
<evidence type="ECO:0000313" key="2">
    <source>
        <dbReference type="Proteomes" id="UP000076481"/>
    </source>
</evidence>
<evidence type="ECO:0000313" key="1">
    <source>
        <dbReference type="EMBL" id="KZK75078.1"/>
    </source>
</evidence>
<gene>
    <name evidence="1" type="ORF">A3K90_04495</name>
</gene>
<dbReference type="RefSeq" id="WP_303680810.1">
    <property type="nucleotide sequence ID" value="NZ_LVWG01000013.1"/>
</dbReference>
<comment type="caution">
    <text evidence="1">The sequence shown here is derived from an EMBL/GenBank/DDBJ whole genome shotgun (WGS) entry which is preliminary data.</text>
</comment>